<name>A0A366D2H2_9NOCA</name>
<protein>
    <submittedName>
        <fullName evidence="1">Uncharacterized protein</fullName>
    </submittedName>
</protein>
<organism evidence="1 2">
    <name type="scientific">Nocardia puris</name>
    <dbReference type="NCBI Taxonomy" id="208602"/>
    <lineage>
        <taxon>Bacteria</taxon>
        <taxon>Bacillati</taxon>
        <taxon>Actinomycetota</taxon>
        <taxon>Actinomycetes</taxon>
        <taxon>Mycobacteriales</taxon>
        <taxon>Nocardiaceae</taxon>
        <taxon>Nocardia</taxon>
    </lineage>
</organism>
<comment type="caution">
    <text evidence="1">The sequence shown here is derived from an EMBL/GenBank/DDBJ whole genome shotgun (WGS) entry which is preliminary data.</text>
</comment>
<dbReference type="OrthoDB" id="4523920at2"/>
<dbReference type="Proteomes" id="UP000252586">
    <property type="component" value="Unassembled WGS sequence"/>
</dbReference>
<reference evidence="1 2" key="1">
    <citation type="submission" date="2018-06" db="EMBL/GenBank/DDBJ databases">
        <title>Genomic Encyclopedia of Type Strains, Phase IV (KMG-IV): sequencing the most valuable type-strain genomes for metagenomic binning, comparative biology and taxonomic classification.</title>
        <authorList>
            <person name="Goeker M."/>
        </authorList>
    </citation>
    <scope>NUCLEOTIDE SEQUENCE [LARGE SCALE GENOMIC DNA]</scope>
    <source>
        <strain evidence="1 2">DSM 44599</strain>
    </source>
</reference>
<gene>
    <name evidence="1" type="ORF">DFR74_11781</name>
</gene>
<keyword evidence="2" id="KW-1185">Reference proteome</keyword>
<accession>A0A366D2H2</accession>
<evidence type="ECO:0000313" key="1">
    <source>
        <dbReference type="EMBL" id="RBO84262.1"/>
    </source>
</evidence>
<evidence type="ECO:0000313" key="2">
    <source>
        <dbReference type="Proteomes" id="UP000252586"/>
    </source>
</evidence>
<dbReference type="EMBL" id="QNRE01000017">
    <property type="protein sequence ID" value="RBO84262.1"/>
    <property type="molecule type" value="Genomic_DNA"/>
</dbReference>
<sequence length="276" mass="30242">MPSCDEIAAAWLSQTDFAGNTAAVGLLSRAINPQEYALKRDSLPVAAAADPMTASAILELLERGQVPTMAAIRTLTAQNEMRREAARIERLGRRAQRSIDEFGKVLARLAHEHCAEHGTGPTRRDILTSEPVTALIAARIGPVAPNAVKHLWLVERAQRAGWIAFNASPHSLCAARRFHAAPFGKRVSLRPMHTIGTLVAGYLADHRDAHGHPPHWTALADEARDDRGHRIFHDTADAHAQRLWLTTAEWIAIEDDLPVPGRRGLRALSRRRTAGA</sequence>
<dbReference type="AlphaFoldDB" id="A0A366D2H2"/>
<proteinExistence type="predicted"/>
<dbReference type="RefSeq" id="WP_067507829.1">
    <property type="nucleotide sequence ID" value="NZ_CP107943.1"/>
</dbReference>